<comment type="caution">
    <text evidence="8">The sequence shown here is derived from an EMBL/GenBank/DDBJ whole genome shotgun (WGS) entry which is preliminary data.</text>
</comment>
<dbReference type="SUPFAM" id="SSF49785">
    <property type="entry name" value="Galactose-binding domain-like"/>
    <property type="match status" value="1"/>
</dbReference>
<sequence length="2162" mass="238417">MVDVDPDTLLEWLSMGHGEERDMQLIALEQLCMLLLMSDNVDRCFESCPPRVFLPALCRVFLDESAPENVLEVTARAITYYLDVSAECTRRIVSVDGAVKMLCNRLVAVDLESRTSKDLAEQCVKVLELMCTRETSAIFDAGGLQCTLTFINDFGSHVHKDTLHSSMSVVSRLCSRMEPQDEQLETCVHSLSTLLKHDDAFVSDSALRCFASVADRFTRRGMDPAALAKHGLIEELLERLAKAGTSGTDRPSVNTGTPDPKNASPSVTTVISLLSTLCRGSPVITELLLHSQLPEAIDKALQGDERCILDTMRLVNLLLVLLFEGRKALPKAGLLSTPGSIPGLKRLDSTADRSHRQLIDCIRSKDTDALIDAIENGGFEVNFMDDVGQTLLNWASAFGTLEMVEYLCEKGADVNRGQRSSSLHYAACFGRPLIAKVLLRNGADPELRDEDGKTPADKARERHDEGHREVLEILQSPSDWMTPFNNSTNKTGSKGPETGSEKSKDDEKKEEDESTDTTADPETAASYIIHLLPLFIKSYQTSMVSSVKKAILSLTRKMIFYSTGENLQELAKISGFASGLVEVIAAVFENEDDDDGHMSALNIIQDLLEKANDVFIEHFARLGVISKVSEMVGPLLEEEDEEENGDQIDGAVGCQGDKDSASLQEDASEIIQGRPYHWKDWCLIRSRDCLYLWNESCALELSNGSNGWFRFILDNKLATMYSSGSPEGGSDSSESRGEFLEKLQRARGQVKADLASQPILSSLNSASLLVGNWSFACQKDNELSIYNSDGQQTTILCEDLPGFVFESNRGTKHMFTADTSLGAEFVSGWSGKPGKKFVSKAEQLKMKVKTTAREVQEKYFQTALSSPREVVTKLQEIVRNLYACCDAHEKNLDLNGDNGWEKDMVKVLKMFLELLKDDKTVSSYELQTSGVVRALLHCLSQHTRAPDDEKTKHIMIEKAHQRIELFKSAFGESVKSFTEHLESFEAISPAVFLIRKLTAVLEMSERLPVYSFESMTSGLQILTRRLRFRLERAPGESALIDRSGRTLRIEPLTTVEALKSYLGRMVAKQWFDFDRNTFSFIKKVKSSAQVFTYTSDFDDNGILYWIGTNGRTTNDWVNPASVGLVVVSSSEGRALPYGKLEDVVSRDGAALNCHTNDDKSAWFTIDLGLFVIPKSYTLRHARGYGRSALRNWLLELSKDNKTWLTLKTHTNDTSLSEPGSTATWHLEAPEDSEGWRYIRIHQNGKNASNQTHYLSLSGLELYGTVVSPVEEALGKPMREHESAVKRQRRMKTLLKHFAGKAARGLEGKWKEGEALDPSLEAALARELSDDWVEVAWAEGLPAALRNAAMNMRAGMKDLAGEPSSLYSQVASCKYRFKNPGEGSSVGVSIKVESNTVSAGTLSSNVKNLEKASAAVDAQSKGDEGKSSTFQDPAGTSSTESAGKQEPLGTTDGGSDEHSETQGVTEDPAVPTRTQVDTSGQTEDPTKLSVTTKTAEEITNTSQTAGDTAGSSATSKDTVGGTSGTSEDTSSLSFLQTSKPSGFGGLVTFLESVRDNVRDNSSNTTDPGSSDVTVTSTSETGAKSSAQDQTKTMMSDDEKSSEVVTSPDDKQSGMIYTMTSPSSGKTSGLSMASTTSTASSNPTSDSEVENIPMDCTLLAELEDEADDLPDPDEDEDDDDDDDDDEDNEENEDEFEEMDESELHNTNIRSRRSWDDDFCLKRQFTALIPAFDPRPGRSNVQQIQDIEVPPEAESGSPPTSPDGQAYCNPEIELVLKSTAPPGMPEVTVPLDDPKSTIFSYVHKLALLSGKLKTERLRRIWEPTYTVVYNSVGNVTEARKSSGSGEENLDENKRWSVKYVVSHLGTDSLPKCDLINYLQDHADSAFLRKWKLTGSTKSIRKNRNCSQLVSAYKEFCKLYSPVLSKRGSASTSEQTSLVRKSSSSQSSVVSGHTSLDSVEDILKLVRLLYSISTTSMEEFGENADENYGFIIPSEEFSSKKITTKLIQQIKDPLMSSSGSLPSWCENVMSLYPMLFPFDTRQMYFNSTAFGCARTIIWLQTSRDAAVERSRTPSSRRDDQHEFSIGRLKHERIRISRDDGLLGSAIRVLNFHSERKAILEFEFEGEEGTGLGPTLEFYSLVAAALQEKSLGIFLCDDDTHDHVEQE</sequence>
<feature type="region of interest" description="Disordered" evidence="5">
    <location>
        <begin position="638"/>
        <end position="659"/>
    </location>
</feature>
<feature type="compositionally biased region" description="Low complexity" evidence="5">
    <location>
        <begin position="1625"/>
        <end position="1644"/>
    </location>
</feature>
<dbReference type="InterPro" id="IPR012919">
    <property type="entry name" value="SUN_dom"/>
</dbReference>
<reference evidence="8" key="1">
    <citation type="submission" date="2020-04" db="EMBL/GenBank/DDBJ databases">
        <authorList>
            <person name="Alioto T."/>
            <person name="Alioto T."/>
            <person name="Gomez Garrido J."/>
        </authorList>
    </citation>
    <scope>NUCLEOTIDE SEQUENCE</scope>
    <source>
        <strain evidence="8">A484AB</strain>
    </source>
</reference>
<dbReference type="FunFam" id="2.60.120.260:FF:000014">
    <property type="entry name" value="E3 ubiquitin-protein ligase HECTD1 isoform X1"/>
    <property type="match status" value="1"/>
</dbReference>
<dbReference type="Gene3D" id="2.60.120.260">
    <property type="entry name" value="Galactose-binding domain-like"/>
    <property type="match status" value="1"/>
</dbReference>
<dbReference type="GO" id="GO:0016874">
    <property type="term" value="F:ligase activity"/>
    <property type="evidence" value="ECO:0007669"/>
    <property type="project" value="UniProtKB-KW"/>
</dbReference>
<dbReference type="InterPro" id="IPR035983">
    <property type="entry name" value="Hect_E3_ubiquitin_ligase"/>
</dbReference>
<dbReference type="EC" id="2.3.2.26" evidence="4"/>
<organism evidence="8 9">
    <name type="scientific">Paramuricea clavata</name>
    <name type="common">Red gorgonian</name>
    <name type="synonym">Violescent sea-whip</name>
    <dbReference type="NCBI Taxonomy" id="317549"/>
    <lineage>
        <taxon>Eukaryota</taxon>
        <taxon>Metazoa</taxon>
        <taxon>Cnidaria</taxon>
        <taxon>Anthozoa</taxon>
        <taxon>Octocorallia</taxon>
        <taxon>Malacalcyonacea</taxon>
        <taxon>Plexauridae</taxon>
        <taxon>Paramuricea</taxon>
    </lineage>
</organism>
<dbReference type="InterPro" id="IPR016024">
    <property type="entry name" value="ARM-type_fold"/>
</dbReference>
<evidence type="ECO:0000256" key="1">
    <source>
        <dbReference type="ARBA" id="ARBA00000885"/>
    </source>
</evidence>
<evidence type="ECO:0000256" key="4">
    <source>
        <dbReference type="RuleBase" id="RU369009"/>
    </source>
</evidence>
<feature type="compositionally biased region" description="Polar residues" evidence="5">
    <location>
        <begin position="1471"/>
        <end position="1516"/>
    </location>
</feature>
<comment type="pathway">
    <text evidence="4">Protein modification; protein ubiquitination.</text>
</comment>
<dbReference type="Pfam" id="PF18410">
    <property type="entry name" value="BTHB"/>
    <property type="match status" value="1"/>
</dbReference>
<dbReference type="SUPFAM" id="SSF48403">
    <property type="entry name" value="Ankyrin repeat"/>
    <property type="match status" value="1"/>
</dbReference>
<feature type="region of interest" description="Disordered" evidence="5">
    <location>
        <begin position="445"/>
        <end position="520"/>
    </location>
</feature>
<comment type="catalytic activity">
    <reaction evidence="1 4">
        <text>S-ubiquitinyl-[E2 ubiquitin-conjugating enzyme]-L-cysteine + [acceptor protein]-L-lysine = [E2 ubiquitin-conjugating enzyme]-L-cysteine + N(6)-ubiquitinyl-[acceptor protein]-L-lysine.</text>
        <dbReference type="EC" id="2.3.2.26"/>
    </reaction>
</comment>
<dbReference type="UniPathway" id="UPA00143"/>
<dbReference type="GO" id="GO:0070534">
    <property type="term" value="P:protein K63-linked ubiquitination"/>
    <property type="evidence" value="ECO:0007669"/>
    <property type="project" value="TreeGrafter"/>
</dbReference>
<keyword evidence="3 4" id="KW-0808">Transferase</keyword>
<keyword evidence="2" id="KW-0597">Phosphoprotein</keyword>
<dbReference type="InterPro" id="IPR045322">
    <property type="entry name" value="HECTD1/TRIP12-like"/>
</dbReference>
<dbReference type="Gene3D" id="1.10.720.80">
    <property type="match status" value="1"/>
</dbReference>
<feature type="region of interest" description="Disordered" evidence="5">
    <location>
        <begin position="244"/>
        <end position="264"/>
    </location>
</feature>
<dbReference type="Pfam" id="PF07738">
    <property type="entry name" value="Sad1_UNC"/>
    <property type="match status" value="1"/>
</dbReference>
<dbReference type="InterPro" id="IPR011989">
    <property type="entry name" value="ARM-like"/>
</dbReference>
<feature type="compositionally biased region" description="Polar residues" evidence="5">
    <location>
        <begin position="245"/>
        <end position="264"/>
    </location>
</feature>
<dbReference type="PANTHER" id="PTHR45670">
    <property type="entry name" value="E3 UBIQUITIN-PROTEIN LIGASE TRIP12"/>
    <property type="match status" value="1"/>
</dbReference>
<keyword evidence="9" id="KW-1185">Reference proteome</keyword>
<evidence type="ECO:0000256" key="2">
    <source>
        <dbReference type="ARBA" id="ARBA00022553"/>
    </source>
</evidence>
<dbReference type="OrthoDB" id="412600at2759"/>
<feature type="domain" description="SUN" evidence="6">
    <location>
        <begin position="1140"/>
        <end position="1264"/>
    </location>
</feature>
<dbReference type="EMBL" id="CACRXK020002560">
    <property type="protein sequence ID" value="CAB3994895.1"/>
    <property type="molecule type" value="Genomic_DNA"/>
</dbReference>
<dbReference type="FunFam" id="1.25.10.10:FF:000051">
    <property type="entry name" value="E3 ubiquitin-protein ligase HECTD1 isoform X1"/>
    <property type="match status" value="1"/>
</dbReference>
<dbReference type="Gene3D" id="1.25.10.10">
    <property type="entry name" value="Leucine-rich Repeat Variant"/>
    <property type="match status" value="1"/>
</dbReference>
<evidence type="ECO:0000313" key="8">
    <source>
        <dbReference type="EMBL" id="CAB3994895.1"/>
    </source>
</evidence>
<dbReference type="Pfam" id="PF12796">
    <property type="entry name" value="Ank_2"/>
    <property type="match status" value="1"/>
</dbReference>
<dbReference type="SUPFAM" id="SSF56204">
    <property type="entry name" value="Hect, E3 ligase catalytic domain"/>
    <property type="match status" value="1"/>
</dbReference>
<feature type="domain" description="FKBP3 basic tilted helix bundle" evidence="7">
    <location>
        <begin position="1856"/>
        <end position="1912"/>
    </location>
</feature>
<dbReference type="GO" id="GO:0061630">
    <property type="term" value="F:ubiquitin protein ligase activity"/>
    <property type="evidence" value="ECO:0007669"/>
    <property type="project" value="UniProtKB-UniRule"/>
</dbReference>
<keyword evidence="8" id="KW-0436">Ligase</keyword>
<dbReference type="PANTHER" id="PTHR45670:SF1">
    <property type="entry name" value="E3 UBIQUITIN-PROTEIN LIGASE HECTD1"/>
    <property type="match status" value="1"/>
</dbReference>
<dbReference type="GO" id="GO:0043161">
    <property type="term" value="P:proteasome-mediated ubiquitin-dependent protein catabolic process"/>
    <property type="evidence" value="ECO:0007669"/>
    <property type="project" value="TreeGrafter"/>
</dbReference>
<proteinExistence type="inferred from homology"/>
<feature type="compositionally biased region" description="Low complexity" evidence="5">
    <location>
        <begin position="1563"/>
        <end position="1580"/>
    </location>
</feature>
<feature type="compositionally biased region" description="Basic and acidic residues" evidence="5">
    <location>
        <begin position="445"/>
        <end position="471"/>
    </location>
</feature>
<comment type="similarity">
    <text evidence="4">Belongs to the UPL family. K-HECT subfamily.</text>
</comment>
<comment type="function">
    <text evidence="4">E3 ubiquitin-protein ligase which accepts ubiquitin from an E2 ubiquitin-conjugating enzyme in the form of a thioester and then directly transfers the ubiquitin to targeted substrates.</text>
</comment>
<feature type="compositionally biased region" description="Polar residues" evidence="5">
    <location>
        <begin position="475"/>
        <end position="492"/>
    </location>
</feature>
<dbReference type="Gene3D" id="3.90.1750.10">
    <property type="entry name" value="Hect, E3 ligase catalytic domains"/>
    <property type="match status" value="1"/>
</dbReference>
<dbReference type="SMART" id="SM00248">
    <property type="entry name" value="ANK"/>
    <property type="match status" value="3"/>
</dbReference>
<dbReference type="InterPro" id="IPR041200">
    <property type="entry name" value="FKBP3_BTHB"/>
</dbReference>
<dbReference type="InterPro" id="IPR036770">
    <property type="entry name" value="Ankyrin_rpt-contain_sf"/>
</dbReference>
<evidence type="ECO:0000259" key="6">
    <source>
        <dbReference type="Pfam" id="PF07738"/>
    </source>
</evidence>
<dbReference type="PROSITE" id="PS50297">
    <property type="entry name" value="ANK_REP_REGION"/>
    <property type="match status" value="2"/>
</dbReference>
<keyword evidence="4" id="KW-0833">Ubl conjugation pathway</keyword>
<feature type="compositionally biased region" description="Polar residues" evidence="5">
    <location>
        <begin position="1426"/>
        <end position="1441"/>
    </location>
</feature>
<evidence type="ECO:0000256" key="5">
    <source>
        <dbReference type="SAM" id="MobiDB-lite"/>
    </source>
</evidence>
<evidence type="ECO:0000313" key="9">
    <source>
        <dbReference type="Proteomes" id="UP001152795"/>
    </source>
</evidence>
<dbReference type="CDD" id="cd21062">
    <property type="entry name" value="BTHB_HectD1"/>
    <property type="match status" value="1"/>
</dbReference>
<dbReference type="PROSITE" id="PS50088">
    <property type="entry name" value="ANK_REPEAT"/>
    <property type="match status" value="2"/>
</dbReference>
<feature type="compositionally biased region" description="Acidic residues" evidence="5">
    <location>
        <begin position="1659"/>
        <end position="1698"/>
    </location>
</feature>
<dbReference type="InterPro" id="IPR002110">
    <property type="entry name" value="Ankyrin_rpt"/>
</dbReference>
<dbReference type="InterPro" id="IPR008979">
    <property type="entry name" value="Galactose-bd-like_sf"/>
</dbReference>
<protein>
    <recommendedName>
        <fullName evidence="4">E3 ubiquitin-protein ligase</fullName>
        <ecNumber evidence="4">2.3.2.26</ecNumber>
    </recommendedName>
</protein>
<feature type="region of interest" description="Disordered" evidence="5">
    <location>
        <begin position="1556"/>
        <end position="1705"/>
    </location>
</feature>
<feature type="compositionally biased region" description="Basic and acidic residues" evidence="5">
    <location>
        <begin position="1593"/>
        <end position="1610"/>
    </location>
</feature>
<feature type="compositionally biased region" description="Low complexity" evidence="5">
    <location>
        <begin position="1523"/>
        <end position="1532"/>
    </location>
</feature>
<dbReference type="GO" id="GO:0016607">
    <property type="term" value="C:nuclear speck"/>
    <property type="evidence" value="ECO:0007669"/>
    <property type="project" value="TreeGrafter"/>
</dbReference>
<accession>A0A7D9I2A4</accession>
<dbReference type="Gene3D" id="1.25.40.20">
    <property type="entry name" value="Ankyrin repeat-containing domain"/>
    <property type="match status" value="1"/>
</dbReference>
<name>A0A7D9I2A4_PARCT</name>
<gene>
    <name evidence="8" type="ORF">PACLA_8A085003</name>
</gene>
<feature type="compositionally biased region" description="Polar residues" evidence="5">
    <location>
        <begin position="1581"/>
        <end position="1592"/>
    </location>
</feature>
<evidence type="ECO:0000256" key="3">
    <source>
        <dbReference type="ARBA" id="ARBA00022679"/>
    </source>
</evidence>
<feature type="non-terminal residue" evidence="8">
    <location>
        <position position="2162"/>
    </location>
</feature>
<dbReference type="Proteomes" id="UP001152795">
    <property type="component" value="Unassembled WGS sequence"/>
</dbReference>
<evidence type="ECO:0000259" key="7">
    <source>
        <dbReference type="Pfam" id="PF18410"/>
    </source>
</evidence>
<dbReference type="SUPFAM" id="SSF48371">
    <property type="entry name" value="ARM repeat"/>
    <property type="match status" value="1"/>
</dbReference>
<feature type="region of interest" description="Disordered" evidence="5">
    <location>
        <begin position="1413"/>
        <end position="1544"/>
    </location>
</feature>